<proteinExistence type="predicted"/>
<accession>A0A2P5EXV1</accession>
<feature type="compositionally biased region" description="Polar residues" evidence="1">
    <location>
        <begin position="60"/>
        <end position="75"/>
    </location>
</feature>
<dbReference type="InParanoid" id="A0A2P5EXV1"/>
<evidence type="ECO:0000313" key="2">
    <source>
        <dbReference type="EMBL" id="PON90365.1"/>
    </source>
</evidence>
<feature type="compositionally biased region" description="Basic and acidic residues" evidence="1">
    <location>
        <begin position="38"/>
        <end position="50"/>
    </location>
</feature>
<comment type="caution">
    <text evidence="2">The sequence shown here is derived from an EMBL/GenBank/DDBJ whole genome shotgun (WGS) entry which is preliminary data.</text>
</comment>
<gene>
    <name evidence="2" type="ORF">TorRG33x02_138340</name>
</gene>
<evidence type="ECO:0000313" key="3">
    <source>
        <dbReference type="Proteomes" id="UP000237000"/>
    </source>
</evidence>
<name>A0A2P5EXV1_TREOI</name>
<feature type="region of interest" description="Disordered" evidence="1">
    <location>
        <begin position="38"/>
        <end position="92"/>
    </location>
</feature>
<reference evidence="3" key="1">
    <citation type="submission" date="2016-06" db="EMBL/GenBank/DDBJ databases">
        <title>Parallel loss of symbiosis genes in relatives of nitrogen-fixing non-legume Parasponia.</title>
        <authorList>
            <person name="Van Velzen R."/>
            <person name="Holmer R."/>
            <person name="Bu F."/>
            <person name="Rutten L."/>
            <person name="Van Zeijl A."/>
            <person name="Liu W."/>
            <person name="Santuari L."/>
            <person name="Cao Q."/>
            <person name="Sharma T."/>
            <person name="Shen D."/>
            <person name="Roswanjaya Y."/>
            <person name="Wardhani T."/>
            <person name="Kalhor M.S."/>
            <person name="Jansen J."/>
            <person name="Van den Hoogen J."/>
            <person name="Gungor B."/>
            <person name="Hartog M."/>
            <person name="Hontelez J."/>
            <person name="Verver J."/>
            <person name="Yang W.-C."/>
            <person name="Schijlen E."/>
            <person name="Repin R."/>
            <person name="Schilthuizen M."/>
            <person name="Schranz E."/>
            <person name="Heidstra R."/>
            <person name="Miyata K."/>
            <person name="Fedorova E."/>
            <person name="Kohlen W."/>
            <person name="Bisseling T."/>
            <person name="Smit S."/>
            <person name="Geurts R."/>
        </authorList>
    </citation>
    <scope>NUCLEOTIDE SEQUENCE [LARGE SCALE GENOMIC DNA]</scope>
    <source>
        <strain evidence="3">cv. RG33-2</strain>
    </source>
</reference>
<dbReference type="AlphaFoldDB" id="A0A2P5EXV1"/>
<dbReference type="Proteomes" id="UP000237000">
    <property type="component" value="Unassembled WGS sequence"/>
</dbReference>
<keyword evidence="3" id="KW-1185">Reference proteome</keyword>
<evidence type="ECO:0000256" key="1">
    <source>
        <dbReference type="SAM" id="MobiDB-lite"/>
    </source>
</evidence>
<protein>
    <submittedName>
        <fullName evidence="2">Uncharacterized protein</fullName>
    </submittedName>
</protein>
<organism evidence="2 3">
    <name type="scientific">Trema orientale</name>
    <name type="common">Charcoal tree</name>
    <name type="synonym">Celtis orientalis</name>
    <dbReference type="NCBI Taxonomy" id="63057"/>
    <lineage>
        <taxon>Eukaryota</taxon>
        <taxon>Viridiplantae</taxon>
        <taxon>Streptophyta</taxon>
        <taxon>Embryophyta</taxon>
        <taxon>Tracheophyta</taxon>
        <taxon>Spermatophyta</taxon>
        <taxon>Magnoliopsida</taxon>
        <taxon>eudicotyledons</taxon>
        <taxon>Gunneridae</taxon>
        <taxon>Pentapetalae</taxon>
        <taxon>rosids</taxon>
        <taxon>fabids</taxon>
        <taxon>Rosales</taxon>
        <taxon>Cannabaceae</taxon>
        <taxon>Trema</taxon>
    </lineage>
</organism>
<dbReference type="EMBL" id="JXTC01000084">
    <property type="protein sequence ID" value="PON90365.1"/>
    <property type="molecule type" value="Genomic_DNA"/>
</dbReference>
<sequence>MQETASYLSNFVWRAALGVMDCSVSLVPKITKRNRKRLEFIPRKPSKKSDTTSGAARGKNYSSVAENPGGRNNCTEKPPKKKLNHGGDVERPVALPPSDSHVLFRTSHSMCVILCGFIAQPNCIMAVFIKCRQTESFTSREASLKGTLQQTFFPCPTRHLTPRFRISLPSKCSTIYEGDLNLHPPP</sequence>